<name>A0A0L0GA59_9EUKA</name>
<dbReference type="PANTHER" id="PTHR11001:SF2">
    <property type="entry name" value="MITOCHONDRIAL FISSION PROCESS PROTEIN 1"/>
    <property type="match status" value="1"/>
</dbReference>
<accession>A0A0L0GA59</accession>
<dbReference type="InterPro" id="IPR019560">
    <property type="entry name" value="Mitochondrial_18_kDa_protein"/>
</dbReference>
<dbReference type="Proteomes" id="UP000054560">
    <property type="component" value="Unassembled WGS sequence"/>
</dbReference>
<gene>
    <name evidence="4" type="ORF">SARC_01961</name>
</gene>
<dbReference type="STRING" id="667725.A0A0L0GA59"/>
<dbReference type="eggNOG" id="KOG3945">
    <property type="taxonomic scope" value="Eukaryota"/>
</dbReference>
<evidence type="ECO:0000313" key="5">
    <source>
        <dbReference type="Proteomes" id="UP000054560"/>
    </source>
</evidence>
<organism evidence="4 5">
    <name type="scientific">Sphaeroforma arctica JP610</name>
    <dbReference type="NCBI Taxonomy" id="667725"/>
    <lineage>
        <taxon>Eukaryota</taxon>
        <taxon>Ichthyosporea</taxon>
        <taxon>Ichthyophonida</taxon>
        <taxon>Sphaeroforma</taxon>
    </lineage>
</organism>
<dbReference type="AlphaFoldDB" id="A0A0L0GA59"/>
<dbReference type="GeneID" id="25902465"/>
<dbReference type="GO" id="GO:0000266">
    <property type="term" value="P:mitochondrial fission"/>
    <property type="evidence" value="ECO:0007669"/>
    <property type="project" value="TreeGrafter"/>
</dbReference>
<protein>
    <recommendedName>
        <fullName evidence="2">Mitochondrial fission process protein 1</fullName>
    </recommendedName>
    <alternativeName>
        <fullName evidence="3">Mitochondrial 18 kDa protein</fullName>
    </alternativeName>
</protein>
<comment type="similarity">
    <text evidence="1">Belongs to the MTFP1 family.</text>
</comment>
<evidence type="ECO:0000256" key="2">
    <source>
        <dbReference type="ARBA" id="ARBA00017835"/>
    </source>
</evidence>
<dbReference type="PANTHER" id="PTHR11001">
    <property type="entry name" value="MITOCHONDRIAL FISSION PROCESS PROTEIN 1"/>
    <property type="match status" value="1"/>
</dbReference>
<reference evidence="4 5" key="1">
    <citation type="submission" date="2011-02" db="EMBL/GenBank/DDBJ databases">
        <title>The Genome Sequence of Sphaeroforma arctica JP610.</title>
        <authorList>
            <consortium name="The Broad Institute Genome Sequencing Platform"/>
            <person name="Russ C."/>
            <person name="Cuomo C."/>
            <person name="Young S.K."/>
            <person name="Zeng Q."/>
            <person name="Gargeya S."/>
            <person name="Alvarado L."/>
            <person name="Berlin A."/>
            <person name="Chapman S.B."/>
            <person name="Chen Z."/>
            <person name="Freedman E."/>
            <person name="Gellesch M."/>
            <person name="Goldberg J."/>
            <person name="Griggs A."/>
            <person name="Gujja S."/>
            <person name="Heilman E."/>
            <person name="Heiman D."/>
            <person name="Howarth C."/>
            <person name="Mehta T."/>
            <person name="Neiman D."/>
            <person name="Pearson M."/>
            <person name="Roberts A."/>
            <person name="Saif S."/>
            <person name="Shea T."/>
            <person name="Shenoy N."/>
            <person name="Sisk P."/>
            <person name="Stolte C."/>
            <person name="Sykes S."/>
            <person name="White J."/>
            <person name="Yandava C."/>
            <person name="Burger G."/>
            <person name="Gray M.W."/>
            <person name="Holland P.W.H."/>
            <person name="King N."/>
            <person name="Lang F.B.F."/>
            <person name="Roger A.J."/>
            <person name="Ruiz-Trillo I."/>
            <person name="Haas B."/>
            <person name="Nusbaum C."/>
            <person name="Birren B."/>
        </authorList>
    </citation>
    <scope>NUCLEOTIDE SEQUENCE [LARGE SCALE GENOMIC DNA]</scope>
    <source>
        <strain evidence="4 5">JP610</strain>
    </source>
</reference>
<sequence length="159" mass="17788">MTVKQPDIFRDTYIRYLGYTNEIGESFKAFLPRWAYLGTYAVACTYVAADAFDKGAVAYKISDDPNKHARAAVAVVDTGLWQSFASVIIPGVFINRLCAASMFTVTRLAPKLKGSTHKWITTAVGLLSIPMIIQPIDHLVEESMNNLVRPRFVNMLRVR</sequence>
<dbReference type="Pfam" id="PF10558">
    <property type="entry name" value="MTP18"/>
    <property type="match status" value="2"/>
</dbReference>
<evidence type="ECO:0000256" key="1">
    <source>
        <dbReference type="ARBA" id="ARBA00009224"/>
    </source>
</evidence>
<keyword evidence="5" id="KW-1185">Reference proteome</keyword>
<dbReference type="EMBL" id="KQ241679">
    <property type="protein sequence ID" value="KNC85885.1"/>
    <property type="molecule type" value="Genomic_DNA"/>
</dbReference>
<dbReference type="OrthoDB" id="424969at2759"/>
<proteinExistence type="inferred from homology"/>
<evidence type="ECO:0000313" key="4">
    <source>
        <dbReference type="EMBL" id="KNC85885.1"/>
    </source>
</evidence>
<evidence type="ECO:0000256" key="3">
    <source>
        <dbReference type="ARBA" id="ARBA00029631"/>
    </source>
</evidence>
<dbReference type="RefSeq" id="XP_014159787.1">
    <property type="nucleotide sequence ID" value="XM_014304312.1"/>
</dbReference>
<dbReference type="GO" id="GO:0005739">
    <property type="term" value="C:mitochondrion"/>
    <property type="evidence" value="ECO:0007669"/>
    <property type="project" value="TreeGrafter"/>
</dbReference>